<dbReference type="InterPro" id="IPR001789">
    <property type="entry name" value="Sig_transdc_resp-reg_receiver"/>
</dbReference>
<dbReference type="Gene3D" id="3.40.50.2300">
    <property type="match status" value="1"/>
</dbReference>
<dbReference type="InterPro" id="IPR016032">
    <property type="entry name" value="Sig_transdc_resp-reg_C-effctor"/>
</dbReference>
<dbReference type="PROSITE" id="PS50043">
    <property type="entry name" value="HTH_LUXR_2"/>
    <property type="match status" value="1"/>
</dbReference>
<feature type="modified residue" description="4-aspartylphosphate" evidence="4">
    <location>
        <position position="57"/>
    </location>
</feature>
<evidence type="ECO:0000256" key="3">
    <source>
        <dbReference type="ARBA" id="ARBA00023163"/>
    </source>
</evidence>
<proteinExistence type="predicted"/>
<keyword evidence="4" id="KW-0597">Phosphoprotein</keyword>
<evidence type="ECO:0000256" key="1">
    <source>
        <dbReference type="ARBA" id="ARBA00023015"/>
    </source>
</evidence>
<dbReference type="InterPro" id="IPR036388">
    <property type="entry name" value="WH-like_DNA-bd_sf"/>
</dbReference>
<dbReference type="SMART" id="SM00448">
    <property type="entry name" value="REC"/>
    <property type="match status" value="1"/>
</dbReference>
<name>A0ABT3P241_9PROT</name>
<comment type="caution">
    <text evidence="7">The sequence shown here is derived from an EMBL/GenBank/DDBJ whole genome shotgun (WGS) entry which is preliminary data.</text>
</comment>
<dbReference type="SMART" id="SM00421">
    <property type="entry name" value="HTH_LUXR"/>
    <property type="match status" value="1"/>
</dbReference>
<evidence type="ECO:0000313" key="8">
    <source>
        <dbReference type="Proteomes" id="UP001526430"/>
    </source>
</evidence>
<dbReference type="Pfam" id="PF00072">
    <property type="entry name" value="Response_reg"/>
    <property type="match status" value="1"/>
</dbReference>
<keyword evidence="2" id="KW-0238">DNA-binding</keyword>
<evidence type="ECO:0000256" key="4">
    <source>
        <dbReference type="PROSITE-ProRule" id="PRU00169"/>
    </source>
</evidence>
<dbReference type="Pfam" id="PF00196">
    <property type="entry name" value="GerE"/>
    <property type="match status" value="1"/>
</dbReference>
<dbReference type="Proteomes" id="UP001526430">
    <property type="component" value="Unassembled WGS sequence"/>
</dbReference>
<dbReference type="RefSeq" id="WP_301592746.1">
    <property type="nucleotide sequence ID" value="NZ_JAPFQI010000042.1"/>
</dbReference>
<gene>
    <name evidence="7" type="ORF">OF850_23170</name>
</gene>
<protein>
    <submittedName>
        <fullName evidence="7">Response regulator</fullName>
    </submittedName>
</protein>
<keyword evidence="3" id="KW-0804">Transcription</keyword>
<dbReference type="CDD" id="cd06170">
    <property type="entry name" value="LuxR_C_like"/>
    <property type="match status" value="1"/>
</dbReference>
<dbReference type="SUPFAM" id="SSF52172">
    <property type="entry name" value="CheY-like"/>
    <property type="match status" value="1"/>
</dbReference>
<feature type="domain" description="HTH luxR-type" evidence="5">
    <location>
        <begin position="138"/>
        <end position="203"/>
    </location>
</feature>
<dbReference type="PROSITE" id="PS00622">
    <property type="entry name" value="HTH_LUXR_1"/>
    <property type="match status" value="1"/>
</dbReference>
<organism evidence="7 8">
    <name type="scientific">Sabulicella glaciei</name>
    <dbReference type="NCBI Taxonomy" id="2984948"/>
    <lineage>
        <taxon>Bacteria</taxon>
        <taxon>Pseudomonadati</taxon>
        <taxon>Pseudomonadota</taxon>
        <taxon>Alphaproteobacteria</taxon>
        <taxon>Acetobacterales</taxon>
        <taxon>Acetobacteraceae</taxon>
        <taxon>Sabulicella</taxon>
    </lineage>
</organism>
<dbReference type="SUPFAM" id="SSF46894">
    <property type="entry name" value="C-terminal effector domain of the bipartite response regulators"/>
    <property type="match status" value="1"/>
</dbReference>
<dbReference type="InterPro" id="IPR000792">
    <property type="entry name" value="Tscrpt_reg_LuxR_C"/>
</dbReference>
<dbReference type="PANTHER" id="PTHR44688:SF16">
    <property type="entry name" value="DNA-BINDING TRANSCRIPTIONAL ACTIVATOR DEVR_DOSR"/>
    <property type="match status" value="1"/>
</dbReference>
<accession>A0ABT3P241</accession>
<dbReference type="EMBL" id="JAPFQI010000042">
    <property type="protein sequence ID" value="MCW8088484.1"/>
    <property type="molecule type" value="Genomic_DNA"/>
</dbReference>
<dbReference type="PANTHER" id="PTHR44688">
    <property type="entry name" value="DNA-BINDING TRANSCRIPTIONAL ACTIVATOR DEVR_DOSR"/>
    <property type="match status" value="1"/>
</dbReference>
<dbReference type="Gene3D" id="1.10.10.10">
    <property type="entry name" value="Winged helix-like DNA-binding domain superfamily/Winged helix DNA-binding domain"/>
    <property type="match status" value="1"/>
</dbReference>
<evidence type="ECO:0000259" key="5">
    <source>
        <dbReference type="PROSITE" id="PS50043"/>
    </source>
</evidence>
<dbReference type="PRINTS" id="PR00038">
    <property type="entry name" value="HTHLUXR"/>
</dbReference>
<evidence type="ECO:0000256" key="2">
    <source>
        <dbReference type="ARBA" id="ARBA00023125"/>
    </source>
</evidence>
<feature type="domain" description="Response regulatory" evidence="6">
    <location>
        <begin position="7"/>
        <end position="122"/>
    </location>
</feature>
<dbReference type="InterPro" id="IPR011006">
    <property type="entry name" value="CheY-like_superfamily"/>
</dbReference>
<keyword evidence="8" id="KW-1185">Reference proteome</keyword>
<keyword evidence="1" id="KW-0805">Transcription regulation</keyword>
<evidence type="ECO:0000313" key="7">
    <source>
        <dbReference type="EMBL" id="MCW8088484.1"/>
    </source>
</evidence>
<sequence length="228" mass="24020">MRNESRTAYVVDDEAAVRRSVSLLLRTEGFATSVFESGDAFLDAASKGLPFGCVVLDLRMPGRDGMAVQREIVHRRLPHPVVIITAHGDVPLAVQAVKSGAFDFLEKPFSGEAIVRAVSAALESASEAHAASAEAMNAAARVATLTGREMEVLEGMVAGRQNKMIARDLGISPRTVETYRGNVMTKLGVYSMPEVVRLALAAGVGSGNTRGTPVAVAMATTRPGAGRL</sequence>
<dbReference type="CDD" id="cd17537">
    <property type="entry name" value="REC_FixJ"/>
    <property type="match status" value="1"/>
</dbReference>
<reference evidence="7 8" key="1">
    <citation type="submission" date="2022-10" db="EMBL/GenBank/DDBJ databases">
        <title>Roseococcus glaciei nov., sp. nov., isolated from glacier.</title>
        <authorList>
            <person name="Liu Q."/>
            <person name="Xin Y.-H."/>
        </authorList>
    </citation>
    <scope>NUCLEOTIDE SEQUENCE [LARGE SCALE GENOMIC DNA]</scope>
    <source>
        <strain evidence="7 8">MDT2-1-1</strain>
    </source>
</reference>
<evidence type="ECO:0000259" key="6">
    <source>
        <dbReference type="PROSITE" id="PS50110"/>
    </source>
</evidence>
<dbReference type="PROSITE" id="PS50110">
    <property type="entry name" value="RESPONSE_REGULATORY"/>
    <property type="match status" value="1"/>
</dbReference>